<evidence type="ECO:0008006" key="3">
    <source>
        <dbReference type="Google" id="ProtNLM"/>
    </source>
</evidence>
<evidence type="ECO:0000313" key="2">
    <source>
        <dbReference type="Proteomes" id="UP001144372"/>
    </source>
</evidence>
<evidence type="ECO:0000313" key="1">
    <source>
        <dbReference type="EMBL" id="GLI35437.1"/>
    </source>
</evidence>
<gene>
    <name evidence="1" type="ORF">DAMNIGENAA_28700</name>
</gene>
<sequence>MNHWGRIFFIYEAEELSSVYGQPLQNHVGNCRSILEKFDTHYFHEATRERLFRAVELHDLGKRDTFRIRRDDKTHRLLYSFAGHRFRVPHEDPYIASLIRAHHEFSVEQVNHERARQGSESEKSWFPDDLYLLCMADQLEAELAVKSVEKKDSVPRTFMEFSTERLDDAFRTFGVVPWPFREEGFTLSVRLKKLPEKEFRGKEPKEIERALKNLPLDEESAITITLVRERRHGN</sequence>
<dbReference type="EMBL" id="BSDR01000001">
    <property type="protein sequence ID" value="GLI35437.1"/>
    <property type="molecule type" value="Genomic_DNA"/>
</dbReference>
<protein>
    <recommendedName>
        <fullName evidence="3">HD domain-containing protein</fullName>
    </recommendedName>
</protein>
<dbReference type="Proteomes" id="UP001144372">
    <property type="component" value="Unassembled WGS sequence"/>
</dbReference>
<dbReference type="AlphaFoldDB" id="A0A9W6FV46"/>
<name>A0A9W6FV46_9BACT</name>
<reference evidence="1" key="1">
    <citation type="submission" date="2022-12" db="EMBL/GenBank/DDBJ databases">
        <title>Reference genome sequencing for broad-spectrum identification of bacterial and archaeal isolates by mass spectrometry.</title>
        <authorList>
            <person name="Sekiguchi Y."/>
            <person name="Tourlousse D.M."/>
        </authorList>
    </citation>
    <scope>NUCLEOTIDE SEQUENCE</scope>
    <source>
        <strain evidence="1">ASRB1</strain>
    </source>
</reference>
<comment type="caution">
    <text evidence="1">The sequence shown here is derived from an EMBL/GenBank/DDBJ whole genome shotgun (WGS) entry which is preliminary data.</text>
</comment>
<proteinExistence type="predicted"/>
<dbReference type="RefSeq" id="WP_281795253.1">
    <property type="nucleotide sequence ID" value="NZ_BSDR01000001.1"/>
</dbReference>
<accession>A0A9W6FV46</accession>
<keyword evidence="2" id="KW-1185">Reference proteome</keyword>
<organism evidence="1 2">
    <name type="scientific">Desulforhabdus amnigena</name>
    <dbReference type="NCBI Taxonomy" id="40218"/>
    <lineage>
        <taxon>Bacteria</taxon>
        <taxon>Pseudomonadati</taxon>
        <taxon>Thermodesulfobacteriota</taxon>
        <taxon>Syntrophobacteria</taxon>
        <taxon>Syntrophobacterales</taxon>
        <taxon>Syntrophobacteraceae</taxon>
        <taxon>Desulforhabdus</taxon>
    </lineage>
</organism>